<comment type="caution">
    <text evidence="1">The sequence shown here is derived from an EMBL/GenBank/DDBJ whole genome shotgun (WGS) entry which is preliminary data.</text>
</comment>
<reference evidence="1 2" key="1">
    <citation type="journal article" date="2014" name="Proc. Natl. Acad. Sci. U.S.A.">
        <title>Trajectory and genomic determinants of fungal-pathogen speciation and host adaptation.</title>
        <authorList>
            <person name="Hu X."/>
            <person name="Xiao G."/>
            <person name="Zheng P."/>
            <person name="Shang Y."/>
            <person name="Su Y."/>
            <person name="Zhang X."/>
            <person name="Liu X."/>
            <person name="Zhan S."/>
            <person name="St Leger R.J."/>
            <person name="Wang C."/>
        </authorList>
    </citation>
    <scope>NUCLEOTIDE SEQUENCE [LARGE SCALE GENOMIC DNA]</scope>
    <source>
        <strain evidence="1 2">ARSEF 1941</strain>
    </source>
</reference>
<dbReference type="Gene3D" id="3.40.50.620">
    <property type="entry name" value="HUPs"/>
    <property type="match status" value="1"/>
</dbReference>
<dbReference type="PANTHER" id="PTHR31285">
    <property type="entry name" value="NICOTINAMIDE MONONUCLEOTIDE ADENYLYLTRANSFERASE"/>
    <property type="match status" value="1"/>
</dbReference>
<evidence type="ECO:0000313" key="1">
    <source>
        <dbReference type="EMBL" id="KHN94803.1"/>
    </source>
</evidence>
<dbReference type="HOGENOM" id="CLU_032651_0_0_1"/>
<accession>A0A0B2WLK9</accession>
<dbReference type="AlphaFoldDB" id="A0A0B2WLK9"/>
<dbReference type="SUPFAM" id="SSF52374">
    <property type="entry name" value="Nucleotidylyl transferase"/>
    <property type="match status" value="1"/>
</dbReference>
<gene>
    <name evidence="1" type="ORF">MAM_07399</name>
</gene>
<name>A0A0B2WLK9_METAS</name>
<dbReference type="GeneID" id="63741854"/>
<dbReference type="GO" id="GO:0005737">
    <property type="term" value="C:cytoplasm"/>
    <property type="evidence" value="ECO:0007669"/>
    <property type="project" value="TreeGrafter"/>
</dbReference>
<evidence type="ECO:0000313" key="2">
    <source>
        <dbReference type="Proteomes" id="UP000030816"/>
    </source>
</evidence>
<proteinExistence type="predicted"/>
<sequence length="301" mass="31397">MSTLQTAGMFADALKAFSASRDAFRVLSTVPRASPSTSPPPPPRSLIVLDSSFNPPTRAHAQMACSAVRQAGLGSGSSSDSGSGSGSGARLVLLLAVTNADKGLVPAPLEARLGMMQAFGRDLRRCGLAVPIDVAVTTRPYFRDKAAAIAAAGVYAAAAEPELVFLCGFDTAVRIFDPKYYRGAGGMAGALGPFFRRARLRVTMRPGGAWGAAEEQAAYVSGLGARLEAVGGDASWVTRIEWVDAVDGADGAVSSSRVREVVRRPGGDAVSRRLDGLVGDEVGRWIDEMGLYREQVDGTCS</sequence>
<keyword evidence="2" id="KW-1185">Reference proteome</keyword>
<dbReference type="PANTHER" id="PTHR31285:SF0">
    <property type="entry name" value="NICOTINAMIDE MONONUCLEOTIDE ADENYLYLTRANSFERASE"/>
    <property type="match status" value="1"/>
</dbReference>
<dbReference type="STRING" id="1081103.A0A0B2WLK9"/>
<dbReference type="GO" id="GO:0000309">
    <property type="term" value="F:nicotinamide-nucleotide adenylyltransferase activity"/>
    <property type="evidence" value="ECO:0007669"/>
    <property type="project" value="TreeGrafter"/>
</dbReference>
<organism evidence="1 2">
    <name type="scientific">Metarhizium album (strain ARSEF 1941)</name>
    <dbReference type="NCBI Taxonomy" id="1081103"/>
    <lineage>
        <taxon>Eukaryota</taxon>
        <taxon>Fungi</taxon>
        <taxon>Dikarya</taxon>
        <taxon>Ascomycota</taxon>
        <taxon>Pezizomycotina</taxon>
        <taxon>Sordariomycetes</taxon>
        <taxon>Hypocreomycetidae</taxon>
        <taxon>Hypocreales</taxon>
        <taxon>Clavicipitaceae</taxon>
        <taxon>Metarhizium</taxon>
    </lineage>
</organism>
<dbReference type="EMBL" id="AZHE01000030">
    <property type="protein sequence ID" value="KHN94803.1"/>
    <property type="molecule type" value="Genomic_DNA"/>
</dbReference>
<dbReference type="OrthoDB" id="5591297at2759"/>
<dbReference type="RefSeq" id="XP_040675869.1">
    <property type="nucleotide sequence ID" value="XM_040826197.1"/>
</dbReference>
<protein>
    <submittedName>
        <fullName evidence="1">Rossmann-like alpha/beta/alpha sandwich fold protein</fullName>
    </submittedName>
</protein>
<dbReference type="Proteomes" id="UP000030816">
    <property type="component" value="Unassembled WGS sequence"/>
</dbReference>
<dbReference type="GO" id="GO:0016887">
    <property type="term" value="F:ATP hydrolysis activity"/>
    <property type="evidence" value="ECO:0007669"/>
    <property type="project" value="TreeGrafter"/>
</dbReference>
<dbReference type="InterPro" id="IPR014729">
    <property type="entry name" value="Rossmann-like_a/b/a_fold"/>
</dbReference>
<dbReference type="GO" id="GO:0005634">
    <property type="term" value="C:nucleus"/>
    <property type="evidence" value="ECO:0007669"/>
    <property type="project" value="TreeGrafter"/>
</dbReference>